<reference evidence="2 3" key="1">
    <citation type="journal article" date="2020" name="Nature">
        <title>Six reference-quality genomes reveal evolution of bat adaptations.</title>
        <authorList>
            <person name="Jebb D."/>
            <person name="Huang Z."/>
            <person name="Pippel M."/>
            <person name="Hughes G.M."/>
            <person name="Lavrichenko K."/>
            <person name="Devanna P."/>
            <person name="Winkler S."/>
            <person name="Jermiin L.S."/>
            <person name="Skirmuntt E.C."/>
            <person name="Katzourakis A."/>
            <person name="Burkitt-Gray L."/>
            <person name="Ray D.A."/>
            <person name="Sullivan K.A.M."/>
            <person name="Roscito J.G."/>
            <person name="Kirilenko B.M."/>
            <person name="Davalos L.M."/>
            <person name="Corthals A.P."/>
            <person name="Power M.L."/>
            <person name="Jones G."/>
            <person name="Ransome R.D."/>
            <person name="Dechmann D.K.N."/>
            <person name="Locatelli A.G."/>
            <person name="Puechmaille S.J."/>
            <person name="Fedrigo O."/>
            <person name="Jarvis E.D."/>
            <person name="Hiller M."/>
            <person name="Vernes S.C."/>
            <person name="Myers E.W."/>
            <person name="Teeling E.C."/>
        </authorList>
    </citation>
    <scope>NUCLEOTIDE SEQUENCE [LARGE SCALE GENOMIC DNA]</scope>
    <source>
        <strain evidence="2">MPipKuh1</strain>
        <tissue evidence="2">Flight muscle</tissue>
    </source>
</reference>
<gene>
    <name evidence="2" type="ORF">mPipKuh1_010562</name>
</gene>
<sequence length="124" mass="12795">MPASYGDRDQDQGLRRPILGSGGPTVASTPLGAVVLIPADPHHLLLQKLSESRKLALTGEGHGEPSSGDMFHAVSNSSASTCQSHKLTAVSSGAVGSGHFDLHLHVLLHHPHVGRPSGSSCLEA</sequence>
<feature type="region of interest" description="Disordered" evidence="1">
    <location>
        <begin position="1"/>
        <end position="26"/>
    </location>
</feature>
<keyword evidence="3" id="KW-1185">Reference proteome</keyword>
<evidence type="ECO:0000256" key="1">
    <source>
        <dbReference type="SAM" id="MobiDB-lite"/>
    </source>
</evidence>
<name>A0A7J7RFF8_PIPKU</name>
<dbReference type="AlphaFoldDB" id="A0A7J7RFF8"/>
<comment type="caution">
    <text evidence="2">The sequence shown here is derived from an EMBL/GenBank/DDBJ whole genome shotgun (WGS) entry which is preliminary data.</text>
</comment>
<evidence type="ECO:0000313" key="3">
    <source>
        <dbReference type="Proteomes" id="UP000558488"/>
    </source>
</evidence>
<accession>A0A7J7RFF8</accession>
<organism evidence="2 3">
    <name type="scientific">Pipistrellus kuhlii</name>
    <name type="common">Kuhl's pipistrelle</name>
    <dbReference type="NCBI Taxonomy" id="59472"/>
    <lineage>
        <taxon>Eukaryota</taxon>
        <taxon>Metazoa</taxon>
        <taxon>Chordata</taxon>
        <taxon>Craniata</taxon>
        <taxon>Vertebrata</taxon>
        <taxon>Euteleostomi</taxon>
        <taxon>Mammalia</taxon>
        <taxon>Eutheria</taxon>
        <taxon>Laurasiatheria</taxon>
        <taxon>Chiroptera</taxon>
        <taxon>Yangochiroptera</taxon>
        <taxon>Vespertilionidae</taxon>
        <taxon>Pipistrellus</taxon>
    </lineage>
</organism>
<evidence type="ECO:0000313" key="2">
    <source>
        <dbReference type="EMBL" id="KAF6274879.1"/>
    </source>
</evidence>
<dbReference type="Proteomes" id="UP000558488">
    <property type="component" value="Unassembled WGS sequence"/>
</dbReference>
<protein>
    <submittedName>
        <fullName evidence="2">Uncharacterized protein</fullName>
    </submittedName>
</protein>
<dbReference type="EMBL" id="JACAGB010000078">
    <property type="protein sequence ID" value="KAF6274879.1"/>
    <property type="molecule type" value="Genomic_DNA"/>
</dbReference>
<feature type="compositionally biased region" description="Basic and acidic residues" evidence="1">
    <location>
        <begin position="1"/>
        <end position="14"/>
    </location>
</feature>
<proteinExistence type="predicted"/>